<feature type="coiled-coil region" evidence="1">
    <location>
        <begin position="106"/>
        <end position="133"/>
    </location>
</feature>
<feature type="compositionally biased region" description="Pro residues" evidence="2">
    <location>
        <begin position="170"/>
        <end position="179"/>
    </location>
</feature>
<evidence type="ECO:0000256" key="2">
    <source>
        <dbReference type="SAM" id="MobiDB-lite"/>
    </source>
</evidence>
<proteinExistence type="predicted"/>
<sequence length="397" mass="43927">MSSSTTAPLPSYPGTILPIHNHPAWKHHSGTTMDKADLKEPNIQAKEPDVPTQEIILKKTVTKRPSAERSTLKKPSVYLPVGNTTLNRFSDITMSTKRASYASTTKSQLQRSNEQLFEMIQDLQAELATQRAIMLDIQSRLSFIEQDAPTMVEDSTIEAISPAEDELKPPSRPPPPPPRRASSLIAPGRESQSWWEACQHFAENCDTPFNAQEFLKTPSRFDDFDFHFGGLPTDDDTRPASPVEIDIEDCPALSPEQPTASSPVEPIIVLSVSERQSSEVADSRSPSIFSEGAPRTSGLTMDDCEEIDNIIEQVVEFKKPAALPPLLLHPPPSGRTASILSVEEITALPDLPPCIEVSTNDSQRHRKGIRSISSKWASLKGRTNETSYYRNGIFSMR</sequence>
<feature type="region of interest" description="Disordered" evidence="2">
    <location>
        <begin position="160"/>
        <end position="184"/>
    </location>
</feature>
<keyword evidence="4" id="KW-1185">Reference proteome</keyword>
<name>A0ABR3RF32_9PLEO</name>
<evidence type="ECO:0000313" key="3">
    <source>
        <dbReference type="EMBL" id="KAL1602977.1"/>
    </source>
</evidence>
<evidence type="ECO:0000313" key="4">
    <source>
        <dbReference type="Proteomes" id="UP001521222"/>
    </source>
</evidence>
<evidence type="ECO:0000256" key="1">
    <source>
        <dbReference type="SAM" id="Coils"/>
    </source>
</evidence>
<protein>
    <submittedName>
        <fullName evidence="3">Uncharacterized protein</fullName>
    </submittedName>
</protein>
<feature type="region of interest" description="Disordered" evidence="2">
    <location>
        <begin position="280"/>
        <end position="299"/>
    </location>
</feature>
<dbReference type="EMBL" id="JAKIXB020000013">
    <property type="protein sequence ID" value="KAL1602977.1"/>
    <property type="molecule type" value="Genomic_DNA"/>
</dbReference>
<comment type="caution">
    <text evidence="3">The sequence shown here is derived from an EMBL/GenBank/DDBJ whole genome shotgun (WGS) entry which is preliminary data.</text>
</comment>
<reference evidence="3 4" key="1">
    <citation type="submission" date="2024-02" db="EMBL/GenBank/DDBJ databases">
        <title>De novo assembly and annotation of 12 fungi associated with fruit tree decline syndrome in Ontario, Canada.</title>
        <authorList>
            <person name="Sulman M."/>
            <person name="Ellouze W."/>
            <person name="Ilyukhin E."/>
        </authorList>
    </citation>
    <scope>NUCLEOTIDE SEQUENCE [LARGE SCALE GENOMIC DNA]</scope>
    <source>
        <strain evidence="3 4">M97-236</strain>
    </source>
</reference>
<keyword evidence="1" id="KW-0175">Coiled coil</keyword>
<dbReference type="Proteomes" id="UP001521222">
    <property type="component" value="Unassembled WGS sequence"/>
</dbReference>
<accession>A0ABR3RF32</accession>
<organism evidence="3 4">
    <name type="scientific">Nothophoma quercina</name>
    <dbReference type="NCBI Taxonomy" id="749835"/>
    <lineage>
        <taxon>Eukaryota</taxon>
        <taxon>Fungi</taxon>
        <taxon>Dikarya</taxon>
        <taxon>Ascomycota</taxon>
        <taxon>Pezizomycotina</taxon>
        <taxon>Dothideomycetes</taxon>
        <taxon>Pleosporomycetidae</taxon>
        <taxon>Pleosporales</taxon>
        <taxon>Pleosporineae</taxon>
        <taxon>Didymellaceae</taxon>
        <taxon>Nothophoma</taxon>
    </lineage>
</organism>
<gene>
    <name evidence="3" type="ORF">SLS59_004633</name>
</gene>